<accession>A0A089WNF1</accession>
<evidence type="ECO:0000313" key="1">
    <source>
        <dbReference type="EMBL" id="AIR90121.1"/>
    </source>
</evidence>
<name>A0A089WNF1_9PSED</name>
<protein>
    <submittedName>
        <fullName evidence="1">Uncharacterized protein</fullName>
    </submittedName>
</protein>
<dbReference type="OrthoDB" id="7031058at2"/>
<reference evidence="1 2" key="1">
    <citation type="submission" date="2014-09" db="EMBL/GenBank/DDBJ databases">
        <authorList>
            <person name="Chan K.-G."/>
        </authorList>
    </citation>
    <scope>NUCLEOTIDE SEQUENCE [LARGE SCALE GENOMIC DNA]</scope>
    <source>
        <strain evidence="1 2">ND07</strain>
    </source>
</reference>
<gene>
    <name evidence="1" type="ORF">LK03_12805</name>
</gene>
<evidence type="ECO:0000313" key="2">
    <source>
        <dbReference type="Proteomes" id="UP000029493"/>
    </source>
</evidence>
<proteinExistence type="predicted"/>
<dbReference type="RefSeq" id="WP_038412741.1">
    <property type="nucleotide sequence ID" value="NZ_CP009455.1"/>
</dbReference>
<dbReference type="KEGG" id="psw:LK03_12805"/>
<keyword evidence="2" id="KW-1185">Reference proteome</keyword>
<dbReference type="AlphaFoldDB" id="A0A089WNF1"/>
<dbReference type="STRING" id="157783.LK03_12805"/>
<dbReference type="EMBL" id="CP009455">
    <property type="protein sequence ID" value="AIR90121.1"/>
    <property type="molecule type" value="Genomic_DNA"/>
</dbReference>
<dbReference type="Proteomes" id="UP000029493">
    <property type="component" value="Chromosome"/>
</dbReference>
<sequence>MSLPQMPTSRDPKEMRKALLRLRMEMHRQEVRLETAQLLDPIRRLRNMGSSVQHGLDGRRLSFWNLAAVVALGFVTGKGVRGGGLARLLGMSSSLVPLVRALIESRRR</sequence>
<organism evidence="1 2">
    <name type="scientific">Pseudomonas cremoricolorata</name>
    <dbReference type="NCBI Taxonomy" id="157783"/>
    <lineage>
        <taxon>Bacteria</taxon>
        <taxon>Pseudomonadati</taxon>
        <taxon>Pseudomonadota</taxon>
        <taxon>Gammaproteobacteria</taxon>
        <taxon>Pseudomonadales</taxon>
        <taxon>Pseudomonadaceae</taxon>
        <taxon>Pseudomonas</taxon>
    </lineage>
</organism>